<dbReference type="PANTHER" id="PTHR13190">
    <property type="entry name" value="AUTOPHAGY-RELATED 2, ISOFORM A"/>
    <property type="match status" value="1"/>
</dbReference>
<feature type="compositionally biased region" description="Basic and acidic residues" evidence="13">
    <location>
        <begin position="790"/>
        <end position="802"/>
    </location>
</feature>
<evidence type="ECO:0000313" key="14">
    <source>
        <dbReference type="EMBL" id="KIM58859.1"/>
    </source>
</evidence>
<dbReference type="GO" id="GO:0006869">
    <property type="term" value="P:lipid transport"/>
    <property type="evidence" value="ECO:0007669"/>
    <property type="project" value="UniProtKB-KW"/>
</dbReference>
<protein>
    <recommendedName>
        <fullName evidence="4">Autophagy-related protein 2</fullName>
    </recommendedName>
</protein>
<comment type="subcellular location">
    <subcellularLocation>
        <location evidence="1">Endoplasmic reticulum membrane</location>
        <topology evidence="1">Peripheral membrane protein</topology>
    </subcellularLocation>
    <subcellularLocation>
        <location evidence="2">Preautophagosomal structure membrane</location>
        <topology evidence="2">Peripheral membrane protein</topology>
    </subcellularLocation>
</comment>
<dbReference type="OrthoDB" id="18982at2759"/>
<dbReference type="GO" id="GO:0000422">
    <property type="term" value="P:autophagy of mitochondrion"/>
    <property type="evidence" value="ECO:0007669"/>
    <property type="project" value="TreeGrafter"/>
</dbReference>
<evidence type="ECO:0000256" key="13">
    <source>
        <dbReference type="SAM" id="MobiDB-lite"/>
    </source>
</evidence>
<comment type="catalytic activity">
    <reaction evidence="11">
        <text>a 1,2-diacyl-sn-glycero-3-phosphoethanolamine(in) = a 1,2-diacyl-sn-glycero-3-phosphoethanolamine(out)</text>
        <dbReference type="Rhea" id="RHEA:38895"/>
        <dbReference type="ChEBI" id="CHEBI:64612"/>
    </reaction>
</comment>
<comment type="catalytic activity">
    <reaction evidence="12">
        <text>a 1,2-diacyl-sn-glycero-3-phosphocholine(in) = a 1,2-diacyl-sn-glycero-3-phosphocholine(out)</text>
        <dbReference type="Rhea" id="RHEA:38571"/>
        <dbReference type="ChEBI" id="CHEBI:57643"/>
    </reaction>
</comment>
<keyword evidence="6" id="KW-0256">Endoplasmic reticulum</keyword>
<dbReference type="InParanoid" id="A0A0C3DRL9"/>
<feature type="region of interest" description="Disordered" evidence="13">
    <location>
        <begin position="777"/>
        <end position="816"/>
    </location>
</feature>
<evidence type="ECO:0000256" key="2">
    <source>
        <dbReference type="ARBA" id="ARBA00004623"/>
    </source>
</evidence>
<dbReference type="STRING" id="1036808.A0A0C3DRL9"/>
<feature type="compositionally biased region" description="Low complexity" evidence="13">
    <location>
        <begin position="335"/>
        <end position="345"/>
    </location>
</feature>
<dbReference type="EMBL" id="KN822080">
    <property type="protein sequence ID" value="KIM58859.1"/>
    <property type="molecule type" value="Genomic_DNA"/>
</dbReference>
<keyword evidence="5" id="KW-0813">Transport</keyword>
<dbReference type="GO" id="GO:0061908">
    <property type="term" value="C:phagophore"/>
    <property type="evidence" value="ECO:0007669"/>
    <property type="project" value="TreeGrafter"/>
</dbReference>
<evidence type="ECO:0000256" key="7">
    <source>
        <dbReference type="ARBA" id="ARBA00023006"/>
    </source>
</evidence>
<evidence type="ECO:0000313" key="15">
    <source>
        <dbReference type="Proteomes" id="UP000053989"/>
    </source>
</evidence>
<feature type="region of interest" description="Disordered" evidence="13">
    <location>
        <begin position="255"/>
        <end position="285"/>
    </location>
</feature>
<proteinExistence type="inferred from homology"/>
<organism evidence="14 15">
    <name type="scientific">Scleroderma citrinum Foug A</name>
    <dbReference type="NCBI Taxonomy" id="1036808"/>
    <lineage>
        <taxon>Eukaryota</taxon>
        <taxon>Fungi</taxon>
        <taxon>Dikarya</taxon>
        <taxon>Basidiomycota</taxon>
        <taxon>Agaricomycotina</taxon>
        <taxon>Agaricomycetes</taxon>
        <taxon>Agaricomycetidae</taxon>
        <taxon>Boletales</taxon>
        <taxon>Sclerodermatineae</taxon>
        <taxon>Sclerodermataceae</taxon>
        <taxon>Scleroderma</taxon>
    </lineage>
</organism>
<feature type="compositionally biased region" description="Low complexity" evidence="13">
    <location>
        <begin position="317"/>
        <end position="326"/>
    </location>
</feature>
<keyword evidence="9" id="KW-0472">Membrane</keyword>
<dbReference type="GO" id="GO:0061709">
    <property type="term" value="P:reticulophagy"/>
    <property type="evidence" value="ECO:0007669"/>
    <property type="project" value="TreeGrafter"/>
</dbReference>
<feature type="compositionally biased region" description="Polar residues" evidence="13">
    <location>
        <begin position="1624"/>
        <end position="1635"/>
    </location>
</feature>
<feature type="compositionally biased region" description="Polar residues" evidence="13">
    <location>
        <begin position="306"/>
        <end position="315"/>
    </location>
</feature>
<gene>
    <name evidence="14" type="ORF">SCLCIDRAFT_1218199</name>
</gene>
<dbReference type="GO" id="GO:0000045">
    <property type="term" value="P:autophagosome assembly"/>
    <property type="evidence" value="ECO:0007669"/>
    <property type="project" value="TreeGrafter"/>
</dbReference>
<dbReference type="GO" id="GO:0005789">
    <property type="term" value="C:endoplasmic reticulum membrane"/>
    <property type="evidence" value="ECO:0007669"/>
    <property type="project" value="UniProtKB-SubCell"/>
</dbReference>
<sequence>MSSWYSSWFSGFPTFDFAVPATIQRRFFSFVLKKTLGQFLKPGQFDLHQIDSQLGSGAVHVTDLELDGQAINELLVGLPFRLHDGFIAGVSARVPFPNPLTSSVGLHVRSLQLTLHVVTEQCQSPSASPLFSSTGLADSVASMAETFVHRELTPKEEAAFLESLHTTPAPHLQTDDSEHLPGGFDPFVHSHDKDTERRAHITHADNDPVGVSVFATFIERLLARFEFSALDTKVTIVHPGRSSFTFTIQEIHYHTQSGASQHPHPPVDGQPQPVTDEHQRIDPRAQVRSVIISGFSVTSRNLRSFMDSPTNTAHTLSPISPSSHSPTTDRGHFPSGLSRSSSSSSLDEDTQMLMSESIAMLPPRPLSPASSVSSSVYQSMLSSGSIPSPMHPIVAPITADREKHPSLPRQVPTHHPSTVAQESNGDVVLSFGPQPITIKLYIPPPDARRTDQLRKADKDPVEGPTFALPEVEVLQLSVTTGTLACALRACHVRMLLDLMDSCEPKTQRHSPVPDQRGSHYPQFALGLRAHVTIRGVVLALISESREGQQLSLSSFFEHPFIPPRLCCPYLRLLLDDITGSCYLPFSPSSAPPATSPDRSALASADATLSDISILVFHAVYTAEDSQVAAPIMITDWYLLTFDRTSHCRPSFTSDNPSPIHLPIFDVIDWTQAKFKGNSTRLSTWRTKSRSKTEKLRSPAQKTRALSSSPNPFISSPAHEAEKLLPPAIKVNGSLTPETSLHVKVAPLHFFVDLGMFLDGNVLLNFIDEVTSSSSFVSKSRKRDFDEGDDPIPRDPADFKSNEDEPEEHVQISSMSVQARKREVERRRLEKLVLDDLNLGMEYDVKSRGFKNPKEPVRQQAHAKKRKAAGESNLNISLSCSVIRVEVRCIPPPGRLSRSGSLLINIYDFLASNNPVPKKSPLRFSEGLWTAPRPATDHGPRAEMCAVQLLGILIAYAPATEVQAQTLCVLGCMPDNTGDDHGSTLFATEPSSGPLPVRLALWKINLSNSSTTSSRLSLTIDVPLINLVVVKGIFDGLQYWTDDVAQLFERCISGADKVTEALPSRNPSLIGSRFFMKPGNSGNRSGEGSALDSPVHKPQTDSSETIVKVNVTEALFRILLSRDENDPRSTRPFDIQASDIDALIELKPDGKDETVITAEIMDLRVADTSSAGVYMPLIVLAAPRTLSAAPKPMIKARVTSLVVPETTIKESKVKLSLWGITCHVPPDLHFVTDLTSFAKAPPEVFESVVPSERTVLSIAMIDVSVQLEAPEYPGSAVLYIGEVDFSTELIGNSPELGFKLGLSSLHFLIIDSIHDFSEAESRQKSAGLGVALWKNSGYALVADVANCHLSFRSDNSVLPPDTSIAINRIELGIHLCADTLPALSGFISHLVPKAKDNDIDDPATHIPSTLNVGNDQRMIGSLDEDAFRRVPEVGSTADMVIDDLPANLDYLDASFGAAAGLRELRDDDLEDFDAEEESGRTTPVPGEMGVVSNVGGETIRIFRRFSFTEHYFNTITPDVAGSTSNGETTLCVRIRDADVTLFLHDGYDWPRTRKIIEQEVKEMRKKLARIRQLVATGQTQEPIEEETSAMLFNSIHIGLEQDLENLDADTFIAAIDHELDEVAETSSQSSWQSLHPTSPGPSRAAPTRVHGKRLTRSRGPSIEIRLSGLHAEVDNYHPGETLVSRTLILVKDLEILDHIKTSTWKKFLTALWTDSRGNVRETDSNMARVELLTVCPSPSHSAEEARLRAKLLPLRLYVDQDALDFFKKFFAFKDPDSPATSNDADNKGEIYFQHAEVFPVDIKLDYKPRRVDYRALREGRTIELMNFFHFDGAEMTLRHLTLHGITGWPRFFDTLNDLWTPDVKATQLVDVISGVAPIRSMVNVGSGVADLVLLPIAQYKKDGRIVRGVQKGTKAFVQSTAMEAIKLGARLATGTQVILEQTENVLGGQFKDSITAETFQTQQEDDSLEGEEDLISRYAMQPPGVAEGVQTAYHSLRKGIHSAAQTILAVPMEVYERSGNEGAVRAVIRAVPIAVLKPMIGASEAVSKTLMGLHNTLDPNVRHENEAKYKHR</sequence>
<reference evidence="15" key="2">
    <citation type="submission" date="2015-01" db="EMBL/GenBank/DDBJ databases">
        <title>Evolutionary Origins and Diversification of the Mycorrhizal Mutualists.</title>
        <authorList>
            <consortium name="DOE Joint Genome Institute"/>
            <consortium name="Mycorrhizal Genomics Consortium"/>
            <person name="Kohler A."/>
            <person name="Kuo A."/>
            <person name="Nagy L.G."/>
            <person name="Floudas D."/>
            <person name="Copeland A."/>
            <person name="Barry K.W."/>
            <person name="Cichocki N."/>
            <person name="Veneault-Fourrey C."/>
            <person name="LaButti K."/>
            <person name="Lindquist E.A."/>
            <person name="Lipzen A."/>
            <person name="Lundell T."/>
            <person name="Morin E."/>
            <person name="Murat C."/>
            <person name="Riley R."/>
            <person name="Ohm R."/>
            <person name="Sun H."/>
            <person name="Tunlid A."/>
            <person name="Henrissat B."/>
            <person name="Grigoriev I.V."/>
            <person name="Hibbett D.S."/>
            <person name="Martin F."/>
        </authorList>
    </citation>
    <scope>NUCLEOTIDE SEQUENCE [LARGE SCALE GENOMIC DNA]</scope>
    <source>
        <strain evidence="15">Foug A</strain>
    </source>
</reference>
<keyword evidence="15" id="KW-1185">Reference proteome</keyword>
<feature type="region of interest" description="Disordered" evidence="13">
    <location>
        <begin position="306"/>
        <end position="349"/>
    </location>
</feature>
<keyword evidence="7" id="KW-0072">Autophagy</keyword>
<evidence type="ECO:0000256" key="6">
    <source>
        <dbReference type="ARBA" id="ARBA00022824"/>
    </source>
</evidence>
<evidence type="ECO:0000256" key="9">
    <source>
        <dbReference type="ARBA" id="ARBA00023136"/>
    </source>
</evidence>
<name>A0A0C3DRL9_9AGAM</name>
<feature type="compositionally biased region" description="Basic and acidic residues" evidence="13">
    <location>
        <begin position="275"/>
        <end position="285"/>
    </location>
</feature>
<evidence type="ECO:0000256" key="8">
    <source>
        <dbReference type="ARBA" id="ARBA00023055"/>
    </source>
</evidence>
<feature type="region of interest" description="Disordered" evidence="13">
    <location>
        <begin position="1624"/>
        <end position="1655"/>
    </location>
</feature>
<evidence type="ECO:0000256" key="1">
    <source>
        <dbReference type="ARBA" id="ARBA00004406"/>
    </source>
</evidence>
<comment type="catalytic activity">
    <reaction evidence="10">
        <text>a 1,2-diacyl-sn-glycero-3-phospho-L-serine(in) = a 1,2-diacyl-sn-glycero-3-phospho-L-serine(out)</text>
        <dbReference type="Rhea" id="RHEA:38663"/>
        <dbReference type="ChEBI" id="CHEBI:57262"/>
    </reaction>
</comment>
<dbReference type="GO" id="GO:0061723">
    <property type="term" value="P:glycophagy"/>
    <property type="evidence" value="ECO:0007669"/>
    <property type="project" value="TreeGrafter"/>
</dbReference>
<evidence type="ECO:0000256" key="10">
    <source>
        <dbReference type="ARBA" id="ARBA00024479"/>
    </source>
</evidence>
<feature type="region of interest" description="Disordered" evidence="13">
    <location>
        <begin position="1072"/>
        <end position="1102"/>
    </location>
</feature>
<evidence type="ECO:0000256" key="11">
    <source>
        <dbReference type="ARBA" id="ARBA00024615"/>
    </source>
</evidence>
<evidence type="ECO:0000256" key="12">
    <source>
        <dbReference type="ARBA" id="ARBA00024631"/>
    </source>
</evidence>
<reference evidence="14 15" key="1">
    <citation type="submission" date="2014-04" db="EMBL/GenBank/DDBJ databases">
        <authorList>
            <consortium name="DOE Joint Genome Institute"/>
            <person name="Kuo A."/>
            <person name="Kohler A."/>
            <person name="Nagy L.G."/>
            <person name="Floudas D."/>
            <person name="Copeland A."/>
            <person name="Barry K.W."/>
            <person name="Cichocki N."/>
            <person name="Veneault-Fourrey C."/>
            <person name="LaButti K."/>
            <person name="Lindquist E.A."/>
            <person name="Lipzen A."/>
            <person name="Lundell T."/>
            <person name="Morin E."/>
            <person name="Murat C."/>
            <person name="Sun H."/>
            <person name="Tunlid A."/>
            <person name="Henrissat B."/>
            <person name="Grigoriev I.V."/>
            <person name="Hibbett D.S."/>
            <person name="Martin F."/>
            <person name="Nordberg H.P."/>
            <person name="Cantor M.N."/>
            <person name="Hua S.X."/>
        </authorList>
    </citation>
    <scope>NUCLEOTIDE SEQUENCE [LARGE SCALE GENOMIC DNA]</scope>
    <source>
        <strain evidence="14 15">Foug A</strain>
    </source>
</reference>
<dbReference type="InterPro" id="IPR026849">
    <property type="entry name" value="ATG2"/>
</dbReference>
<feature type="compositionally biased region" description="Polar residues" evidence="13">
    <location>
        <begin position="699"/>
        <end position="713"/>
    </location>
</feature>
<dbReference type="Proteomes" id="UP000053989">
    <property type="component" value="Unassembled WGS sequence"/>
</dbReference>
<feature type="region of interest" description="Disordered" evidence="13">
    <location>
        <begin position="685"/>
        <end position="716"/>
    </location>
</feature>
<comment type="similarity">
    <text evidence="3">Belongs to the ATG2 family.</text>
</comment>
<dbReference type="GO" id="GO:0034727">
    <property type="term" value="P:piecemeal microautophagy of the nucleus"/>
    <property type="evidence" value="ECO:0007669"/>
    <property type="project" value="TreeGrafter"/>
</dbReference>
<accession>A0A0C3DRL9</accession>
<dbReference type="GO" id="GO:0034045">
    <property type="term" value="C:phagophore assembly site membrane"/>
    <property type="evidence" value="ECO:0007669"/>
    <property type="project" value="UniProtKB-SubCell"/>
</dbReference>
<dbReference type="GO" id="GO:0043495">
    <property type="term" value="F:protein-membrane adaptor activity"/>
    <property type="evidence" value="ECO:0007669"/>
    <property type="project" value="TreeGrafter"/>
</dbReference>
<evidence type="ECO:0000256" key="5">
    <source>
        <dbReference type="ARBA" id="ARBA00022448"/>
    </source>
</evidence>
<dbReference type="HOGENOM" id="CLU_000795_0_0_1"/>
<keyword evidence="8" id="KW-0445">Lipid transport</keyword>
<dbReference type="GO" id="GO:0032266">
    <property type="term" value="F:phosphatidylinositol-3-phosphate binding"/>
    <property type="evidence" value="ECO:0007669"/>
    <property type="project" value="TreeGrafter"/>
</dbReference>
<dbReference type="PANTHER" id="PTHR13190:SF1">
    <property type="entry name" value="AUTOPHAGY-RELATED 2, ISOFORM A"/>
    <property type="match status" value="1"/>
</dbReference>
<dbReference type="Pfam" id="PF13329">
    <property type="entry name" value="ATG2_CAD"/>
    <property type="match status" value="2"/>
</dbReference>
<evidence type="ECO:0000256" key="4">
    <source>
        <dbReference type="ARBA" id="ARBA00018070"/>
    </source>
</evidence>
<evidence type="ECO:0000256" key="3">
    <source>
        <dbReference type="ARBA" id="ARBA00009714"/>
    </source>
</evidence>